<reference evidence="2" key="1">
    <citation type="submission" date="2021-06" db="EMBL/GenBank/DDBJ databases">
        <authorList>
            <person name="Hodson N. C."/>
            <person name="Mongue J. A."/>
            <person name="Jaron S. K."/>
        </authorList>
    </citation>
    <scope>NUCLEOTIDE SEQUENCE</scope>
</reference>
<gene>
    <name evidence="2" type="ORF">AFUS01_LOCUS34799</name>
</gene>
<sequence>MKKPSILFWAVYILPAFIFGNENQKLSELPNHHTILRISPAWLSDLEESYKILNSTIHEMLDNPRARLFNEENHWERV</sequence>
<feature type="chain" id="PRO_5035204443" evidence="1">
    <location>
        <begin position="21"/>
        <end position="78"/>
    </location>
</feature>
<feature type="signal peptide" evidence="1">
    <location>
        <begin position="1"/>
        <end position="20"/>
    </location>
</feature>
<proteinExistence type="predicted"/>
<protein>
    <submittedName>
        <fullName evidence="2">Uncharacterized protein</fullName>
    </submittedName>
</protein>
<dbReference type="EMBL" id="CAJVCH010533538">
    <property type="protein sequence ID" value="CAG7824653.1"/>
    <property type="molecule type" value="Genomic_DNA"/>
</dbReference>
<name>A0A8J2PKM9_9HEXA</name>
<dbReference type="AlphaFoldDB" id="A0A8J2PKM9"/>
<evidence type="ECO:0000256" key="1">
    <source>
        <dbReference type="SAM" id="SignalP"/>
    </source>
</evidence>
<keyword evidence="3" id="KW-1185">Reference proteome</keyword>
<organism evidence="2 3">
    <name type="scientific">Allacma fusca</name>
    <dbReference type="NCBI Taxonomy" id="39272"/>
    <lineage>
        <taxon>Eukaryota</taxon>
        <taxon>Metazoa</taxon>
        <taxon>Ecdysozoa</taxon>
        <taxon>Arthropoda</taxon>
        <taxon>Hexapoda</taxon>
        <taxon>Collembola</taxon>
        <taxon>Symphypleona</taxon>
        <taxon>Sminthuridae</taxon>
        <taxon>Allacma</taxon>
    </lineage>
</organism>
<evidence type="ECO:0000313" key="2">
    <source>
        <dbReference type="EMBL" id="CAG7824653.1"/>
    </source>
</evidence>
<keyword evidence="1" id="KW-0732">Signal</keyword>
<dbReference type="Proteomes" id="UP000708208">
    <property type="component" value="Unassembled WGS sequence"/>
</dbReference>
<evidence type="ECO:0000313" key="3">
    <source>
        <dbReference type="Proteomes" id="UP000708208"/>
    </source>
</evidence>
<accession>A0A8J2PKM9</accession>
<comment type="caution">
    <text evidence="2">The sequence shown here is derived from an EMBL/GenBank/DDBJ whole genome shotgun (WGS) entry which is preliminary data.</text>
</comment>